<dbReference type="PANTHER" id="PTHR47331">
    <property type="entry name" value="PHD-TYPE DOMAIN-CONTAINING PROTEIN"/>
    <property type="match status" value="1"/>
</dbReference>
<dbReference type="GO" id="GO:0042575">
    <property type="term" value="C:DNA polymerase complex"/>
    <property type="evidence" value="ECO:0007669"/>
    <property type="project" value="UniProtKB-ARBA"/>
</dbReference>
<feature type="domain" description="Integrase catalytic" evidence="1">
    <location>
        <begin position="976"/>
        <end position="1165"/>
    </location>
</feature>
<dbReference type="AlphaFoldDB" id="A0A2S2PRK4"/>
<evidence type="ECO:0000259" key="1">
    <source>
        <dbReference type="PROSITE" id="PS50994"/>
    </source>
</evidence>
<dbReference type="InterPro" id="IPR043128">
    <property type="entry name" value="Rev_trsase/Diguanyl_cyclase"/>
</dbReference>
<dbReference type="InterPro" id="IPR036397">
    <property type="entry name" value="RNaseH_sf"/>
</dbReference>
<proteinExistence type="predicted"/>
<organism evidence="2">
    <name type="scientific">Schizaphis graminum</name>
    <name type="common">Green bug aphid</name>
    <dbReference type="NCBI Taxonomy" id="13262"/>
    <lineage>
        <taxon>Eukaryota</taxon>
        <taxon>Metazoa</taxon>
        <taxon>Ecdysozoa</taxon>
        <taxon>Arthropoda</taxon>
        <taxon>Hexapoda</taxon>
        <taxon>Insecta</taxon>
        <taxon>Pterygota</taxon>
        <taxon>Neoptera</taxon>
        <taxon>Paraneoptera</taxon>
        <taxon>Hemiptera</taxon>
        <taxon>Sternorrhyncha</taxon>
        <taxon>Aphidomorpha</taxon>
        <taxon>Aphidoidea</taxon>
        <taxon>Aphididae</taxon>
        <taxon>Aphidini</taxon>
        <taxon>Schizaphis</taxon>
    </lineage>
</organism>
<dbReference type="GO" id="GO:0003676">
    <property type="term" value="F:nucleic acid binding"/>
    <property type="evidence" value="ECO:0007669"/>
    <property type="project" value="InterPro"/>
</dbReference>
<accession>A0A2S2PRK4</accession>
<dbReference type="GO" id="GO:0015074">
    <property type="term" value="P:DNA integration"/>
    <property type="evidence" value="ECO:0007669"/>
    <property type="project" value="InterPro"/>
</dbReference>
<reference evidence="2" key="1">
    <citation type="submission" date="2018-04" db="EMBL/GenBank/DDBJ databases">
        <title>Transcriptome of Schizaphis graminum biotype I.</title>
        <authorList>
            <person name="Scully E.D."/>
            <person name="Geib S.M."/>
            <person name="Palmer N.A."/>
            <person name="Koch K."/>
            <person name="Bradshaw J."/>
            <person name="Heng-Moss T."/>
            <person name="Sarath G."/>
        </authorList>
    </citation>
    <scope>NUCLEOTIDE SEQUENCE</scope>
</reference>
<dbReference type="Gene3D" id="3.10.10.10">
    <property type="entry name" value="HIV Type 1 Reverse Transcriptase, subunit A, domain 1"/>
    <property type="match status" value="1"/>
</dbReference>
<gene>
    <name evidence="2" type="ORF">g.26177</name>
</gene>
<protein>
    <recommendedName>
        <fullName evidence="1">Integrase catalytic domain-containing protein</fullName>
    </recommendedName>
</protein>
<dbReference type="InterPro" id="IPR043502">
    <property type="entry name" value="DNA/RNA_pol_sf"/>
</dbReference>
<dbReference type="InterPro" id="IPR001584">
    <property type="entry name" value="Integrase_cat-core"/>
</dbReference>
<dbReference type="PANTHER" id="PTHR47331:SF1">
    <property type="entry name" value="GAG-LIKE PROTEIN"/>
    <property type="match status" value="1"/>
</dbReference>
<dbReference type="GO" id="GO:0071897">
    <property type="term" value="P:DNA biosynthetic process"/>
    <property type="evidence" value="ECO:0007669"/>
    <property type="project" value="UniProtKB-ARBA"/>
</dbReference>
<name>A0A2S2PRK4_SCHGA</name>
<dbReference type="EMBL" id="GGMR01019355">
    <property type="protein sequence ID" value="MBY31974.1"/>
    <property type="molecule type" value="Transcribed_RNA"/>
</dbReference>
<dbReference type="SUPFAM" id="SSF53098">
    <property type="entry name" value="Ribonuclease H-like"/>
    <property type="match status" value="1"/>
</dbReference>
<dbReference type="InterPro" id="IPR008042">
    <property type="entry name" value="Retrotrans_Pao"/>
</dbReference>
<evidence type="ECO:0000313" key="2">
    <source>
        <dbReference type="EMBL" id="MBY31974.1"/>
    </source>
</evidence>
<dbReference type="Gene3D" id="3.30.420.10">
    <property type="entry name" value="Ribonuclease H-like superfamily/Ribonuclease H"/>
    <property type="match status" value="1"/>
</dbReference>
<dbReference type="Gene3D" id="3.30.70.270">
    <property type="match status" value="1"/>
</dbReference>
<dbReference type="PROSITE" id="PS50994">
    <property type="entry name" value="INTEGRASE"/>
    <property type="match status" value="1"/>
</dbReference>
<dbReference type="InterPro" id="IPR021109">
    <property type="entry name" value="Peptidase_aspartic_dom_sf"/>
</dbReference>
<dbReference type="Gene3D" id="2.40.70.10">
    <property type="entry name" value="Acid Proteases"/>
    <property type="match status" value="1"/>
</dbReference>
<sequence>MLGTALVHVRDRSGSWQTMRALIDCASQISAITAACADRLGLKRSRWTAPISGLSGVAVMNVQGRVECTVHPRFASEPALSIHAWVLPTITSALPTKTLSVDIKDKYSNLALADPSFHVSSPIDLLLGSDVYASIMDGRKISVDSALPSAFSSVFGWVLIGQVSVPEAGALHSLPVSLTVSIEGLMEKFWHVEEPDVAPATFTDNGRCEQVFINETVRLPTGRFSVPLPFRVPVSDELFVASRDIAVRRFESLERKLSADPLLKSLYTQFMSEYISLKHMSVATSPGCYFIPHHAVYRPEVDINKIRVVFDASAKCSRGPSLNDCLYAGPKLQQDIVDILTRFRVHKYVFTTDICKMYRQVLILPKYRKFQHILWRASPHDKLLEYELNTVTYGVNCAPYLALRVLQSIATDDCTDFDCVRNALTRQTYVDDICDGADTIVEVLKLQSNLTSVLSNCGMELKKWSSNTKSVLDAVPAADRVQAPTPFETVDGQGTKVLGLEWHPDGDYLCCALSLEKSPVYTKRGILSLVAQIFDPLGVFGPAVFLAKAIMQRTWLMGLSWDEPLPASIQDEWSAFVSDLPSLLSIRVPRHFNSRRNAPCYLLGFCDGSQQGYAAVVYLRVADVPVGDSVFLVGTKTKLASTKSITIPRLELNAALLLARWLNRIRNILTSQLNIVDIRAWSDSTIVLSWLKVPHESIKVYVSNRVHQVRTLLPDCQWQYIESVNNPADCASRGVMPSVLSQLDLYWRGPQVVYDDPATWDKSCSLLPLCDLPEIRPVVVCANLTADEPSEWFIRFSNYDHMLRVVAFMRRFIALCRRRIARSDGPIYLRKCDLDGAAQMLIAQSQRVHFATLIRELSGGTRVSSKPLARLSPFIDPDGLIRVGGRLRHSLIAYDCKHPVLMAKTSHFSLLLCRRWHVLTCHAGPRVLTALISRQFWVVSLRSVLHKVLTNCTICVRLDARPLQPLMADLPRDRVRPHRPFECVGVDYAGPLQMRELRLRKSRIFKIYIAVFVCFSTKAVHLEVVSDLSTDAFLAAFDRFVARRGLPSDIYSDCGTNFVGADKQLRSLINSAEGQAAIGNARATCDWHFNPPSAPHFGGLWEAAVRSTKRLLVRVIGNHIFTYEEFSTILVRVEAVLNSRPLTPASTDPHDLDCLTPGHFLIGQPLLAVPPRSDPVSTRDMSNRWKLLDQCHQTFWRHWSSEYLTTLQERSKWTSDAPNLSVNDMVIVIDNQSPPLSWRLGRVIKLLPGSDGRVRVARVLTQAGEIVRPVVKLVLLPTK</sequence>
<dbReference type="InterPro" id="IPR012337">
    <property type="entry name" value="RNaseH-like_sf"/>
</dbReference>
<dbReference type="Pfam" id="PF05380">
    <property type="entry name" value="Peptidase_A17"/>
    <property type="match status" value="1"/>
</dbReference>
<dbReference type="InterPro" id="IPR040676">
    <property type="entry name" value="DUF5641"/>
</dbReference>
<dbReference type="Pfam" id="PF18701">
    <property type="entry name" value="DUF5641"/>
    <property type="match status" value="1"/>
</dbReference>
<dbReference type="SUPFAM" id="SSF56672">
    <property type="entry name" value="DNA/RNA polymerases"/>
    <property type="match status" value="1"/>
</dbReference>